<name>A0ABV9B3U1_9ACTN</name>
<dbReference type="EMBL" id="JBHSFK010000049">
    <property type="protein sequence ID" value="MFC4506935.1"/>
    <property type="molecule type" value="Genomic_DNA"/>
</dbReference>
<evidence type="ECO:0000313" key="2">
    <source>
        <dbReference type="EMBL" id="MFC4506935.1"/>
    </source>
</evidence>
<gene>
    <name evidence="2" type="ORF">ACFPIH_47090</name>
</gene>
<accession>A0ABV9B3U1</accession>
<feature type="region of interest" description="Disordered" evidence="1">
    <location>
        <begin position="14"/>
        <end position="35"/>
    </location>
</feature>
<organism evidence="2 3">
    <name type="scientific">Streptomyces vulcanius</name>
    <dbReference type="NCBI Taxonomy" id="1441876"/>
    <lineage>
        <taxon>Bacteria</taxon>
        <taxon>Bacillati</taxon>
        <taxon>Actinomycetota</taxon>
        <taxon>Actinomycetes</taxon>
        <taxon>Kitasatosporales</taxon>
        <taxon>Streptomycetaceae</taxon>
        <taxon>Streptomyces</taxon>
    </lineage>
</organism>
<dbReference type="Proteomes" id="UP001595839">
    <property type="component" value="Unassembled WGS sequence"/>
</dbReference>
<evidence type="ECO:0008006" key="4">
    <source>
        <dbReference type="Google" id="ProtNLM"/>
    </source>
</evidence>
<sequence length="119" mass="13331">MLLQTDRYRAQGASTVGIRTAEKVPGPGSPAGSRPVKRDRWLVGLRFHTAGSQPVWLYYVVDDVWDTTHAVRMAVQRADSDRDRAVRGGPQAEADQIEVRRILRDALGRYRLSRCPDAS</sequence>
<evidence type="ECO:0000313" key="3">
    <source>
        <dbReference type="Proteomes" id="UP001595839"/>
    </source>
</evidence>
<protein>
    <recommendedName>
        <fullName evidence="4">Transposase</fullName>
    </recommendedName>
</protein>
<dbReference type="RefSeq" id="WP_381185211.1">
    <property type="nucleotide sequence ID" value="NZ_JBHSFK010000049.1"/>
</dbReference>
<keyword evidence="3" id="KW-1185">Reference proteome</keyword>
<evidence type="ECO:0000256" key="1">
    <source>
        <dbReference type="SAM" id="MobiDB-lite"/>
    </source>
</evidence>
<reference evidence="3" key="1">
    <citation type="journal article" date="2019" name="Int. J. Syst. Evol. Microbiol.">
        <title>The Global Catalogue of Microorganisms (GCM) 10K type strain sequencing project: providing services to taxonomists for standard genome sequencing and annotation.</title>
        <authorList>
            <consortium name="The Broad Institute Genomics Platform"/>
            <consortium name="The Broad Institute Genome Sequencing Center for Infectious Disease"/>
            <person name="Wu L."/>
            <person name="Ma J."/>
        </authorList>
    </citation>
    <scope>NUCLEOTIDE SEQUENCE [LARGE SCALE GENOMIC DNA]</scope>
    <source>
        <strain evidence="3">CGMCC 4.7177</strain>
    </source>
</reference>
<proteinExistence type="predicted"/>
<comment type="caution">
    <text evidence="2">The sequence shown here is derived from an EMBL/GenBank/DDBJ whole genome shotgun (WGS) entry which is preliminary data.</text>
</comment>